<feature type="compositionally biased region" description="Polar residues" evidence="1">
    <location>
        <begin position="97"/>
        <end position="114"/>
    </location>
</feature>
<evidence type="ECO:0000313" key="2">
    <source>
        <dbReference type="EMBL" id="GAA4466440.1"/>
    </source>
</evidence>
<feature type="compositionally biased region" description="Low complexity" evidence="1">
    <location>
        <begin position="131"/>
        <end position="173"/>
    </location>
</feature>
<dbReference type="Proteomes" id="UP001500840">
    <property type="component" value="Unassembled WGS sequence"/>
</dbReference>
<protein>
    <submittedName>
        <fullName evidence="2">Uncharacterized protein</fullName>
    </submittedName>
</protein>
<comment type="caution">
    <text evidence="2">The sequence shown here is derived from an EMBL/GenBank/DDBJ whole genome shotgun (WGS) entry which is preliminary data.</text>
</comment>
<accession>A0ABP8NG79</accession>
<sequence length="304" mass="29236">MFARRSEPSAEALAGAGPTKTYPAPPSATATPEAIASVAGGTAEPKTNLGTRGSTQFASSAPKTPSFGAGDVSSGFATPASVNMSAAQANGFPGAPQTASYSNTGTPNATTSGYQFGKKSFTPKATESVATTPESMSPSSISTPSTSLPAGQQTPSSYAAASAFAPPSMAASSGTNAQPSAAASAAAGTDLGTSGFTLPSDFTGSSAKPATTATDAISTWAPPATAAPTTPAATSTAAANVASEPSTTSVAETKTAAAISNTSDAPASSQLPSGGSGYMPGSTGGSSAYPASKYPTSTSGSFYR</sequence>
<reference evidence="3" key="1">
    <citation type="journal article" date="2019" name="Int. J. Syst. Evol. Microbiol.">
        <title>The Global Catalogue of Microorganisms (GCM) 10K type strain sequencing project: providing services to taxonomists for standard genome sequencing and annotation.</title>
        <authorList>
            <consortium name="The Broad Institute Genomics Platform"/>
            <consortium name="The Broad Institute Genome Sequencing Center for Infectious Disease"/>
            <person name="Wu L."/>
            <person name="Ma J."/>
        </authorList>
    </citation>
    <scope>NUCLEOTIDE SEQUENCE [LARGE SCALE GENOMIC DNA]</scope>
    <source>
        <strain evidence="3">JCM 17759</strain>
    </source>
</reference>
<feature type="region of interest" description="Disordered" evidence="1">
    <location>
        <begin position="1"/>
        <end position="304"/>
    </location>
</feature>
<proteinExistence type="predicted"/>
<feature type="compositionally biased region" description="Polar residues" evidence="1">
    <location>
        <begin position="48"/>
        <end position="63"/>
    </location>
</feature>
<feature type="compositionally biased region" description="Low complexity" evidence="1">
    <location>
        <begin position="18"/>
        <end position="36"/>
    </location>
</feature>
<keyword evidence="3" id="KW-1185">Reference proteome</keyword>
<organism evidence="2 3">
    <name type="scientific">Novipirellula rosea</name>
    <dbReference type="NCBI Taxonomy" id="1031540"/>
    <lineage>
        <taxon>Bacteria</taxon>
        <taxon>Pseudomonadati</taxon>
        <taxon>Planctomycetota</taxon>
        <taxon>Planctomycetia</taxon>
        <taxon>Pirellulales</taxon>
        <taxon>Pirellulaceae</taxon>
        <taxon>Novipirellula</taxon>
    </lineage>
</organism>
<evidence type="ECO:0000313" key="3">
    <source>
        <dbReference type="Proteomes" id="UP001500840"/>
    </source>
</evidence>
<gene>
    <name evidence="2" type="ORF">GCM10023156_55220</name>
</gene>
<feature type="compositionally biased region" description="Low complexity" evidence="1">
    <location>
        <begin position="221"/>
        <end position="239"/>
    </location>
</feature>
<dbReference type="EMBL" id="BAABGA010000082">
    <property type="protein sequence ID" value="GAA4466440.1"/>
    <property type="molecule type" value="Genomic_DNA"/>
</dbReference>
<feature type="compositionally biased region" description="Polar residues" evidence="1">
    <location>
        <begin position="294"/>
        <end position="304"/>
    </location>
</feature>
<feature type="compositionally biased region" description="Gly residues" evidence="1">
    <location>
        <begin position="274"/>
        <end position="284"/>
    </location>
</feature>
<evidence type="ECO:0000256" key="1">
    <source>
        <dbReference type="SAM" id="MobiDB-lite"/>
    </source>
</evidence>
<dbReference type="RefSeq" id="WP_345326978.1">
    <property type="nucleotide sequence ID" value="NZ_BAABGA010000082.1"/>
</dbReference>
<name>A0ABP8NG79_9BACT</name>
<feature type="compositionally biased region" description="Polar residues" evidence="1">
    <location>
        <begin position="191"/>
        <end position="217"/>
    </location>
</feature>
<feature type="compositionally biased region" description="Polar residues" evidence="1">
    <location>
        <begin position="243"/>
        <end position="272"/>
    </location>
</feature>